<evidence type="ECO:0000313" key="2">
    <source>
        <dbReference type="EMBL" id="GEO18247.1"/>
    </source>
</evidence>
<organism evidence="2 3">
    <name type="scientific">Microvirga aerophila</name>
    <dbReference type="NCBI Taxonomy" id="670291"/>
    <lineage>
        <taxon>Bacteria</taxon>
        <taxon>Pseudomonadati</taxon>
        <taxon>Pseudomonadota</taxon>
        <taxon>Alphaproteobacteria</taxon>
        <taxon>Hyphomicrobiales</taxon>
        <taxon>Methylobacteriaceae</taxon>
        <taxon>Microvirga</taxon>
    </lineage>
</organism>
<dbReference type="AlphaFoldDB" id="A0A512C2J3"/>
<evidence type="ECO:0000313" key="3">
    <source>
        <dbReference type="Proteomes" id="UP000321085"/>
    </source>
</evidence>
<accession>A0A512C2J3</accession>
<feature type="compositionally biased region" description="Gly residues" evidence="1">
    <location>
        <begin position="108"/>
        <end position="119"/>
    </location>
</feature>
<gene>
    <name evidence="2" type="ORF">MAE02_59430</name>
</gene>
<feature type="region of interest" description="Disordered" evidence="1">
    <location>
        <begin position="56"/>
        <end position="175"/>
    </location>
</feature>
<dbReference type="Pfam" id="PF04964">
    <property type="entry name" value="Flp_Fap"/>
    <property type="match status" value="1"/>
</dbReference>
<dbReference type="EMBL" id="BJYU01000170">
    <property type="protein sequence ID" value="GEO18247.1"/>
    <property type="molecule type" value="Genomic_DNA"/>
</dbReference>
<keyword evidence="3" id="KW-1185">Reference proteome</keyword>
<dbReference type="Proteomes" id="UP000321085">
    <property type="component" value="Unassembled WGS sequence"/>
</dbReference>
<feature type="compositionally biased region" description="Low complexity" evidence="1">
    <location>
        <begin position="120"/>
        <end position="140"/>
    </location>
</feature>
<comment type="caution">
    <text evidence="2">The sequence shown here is derived from an EMBL/GenBank/DDBJ whole genome shotgun (WGS) entry which is preliminary data.</text>
</comment>
<protein>
    <recommendedName>
        <fullName evidence="4">Flp family type IVb pilin</fullName>
    </recommendedName>
</protein>
<name>A0A512C2J3_9HYPH</name>
<feature type="compositionally biased region" description="Pro residues" evidence="1">
    <location>
        <begin position="141"/>
        <end position="153"/>
    </location>
</feature>
<proteinExistence type="predicted"/>
<feature type="compositionally biased region" description="Basic and acidic residues" evidence="1">
    <location>
        <begin position="158"/>
        <end position="175"/>
    </location>
</feature>
<evidence type="ECO:0000256" key="1">
    <source>
        <dbReference type="SAM" id="MobiDB-lite"/>
    </source>
</evidence>
<dbReference type="RefSeq" id="WP_147022926.1">
    <property type="nucleotide sequence ID" value="NZ_BJYU01000170.1"/>
</dbReference>
<feature type="compositionally biased region" description="Low complexity" evidence="1">
    <location>
        <begin position="67"/>
        <end position="87"/>
    </location>
</feature>
<evidence type="ECO:0008006" key="4">
    <source>
        <dbReference type="Google" id="ProtNLM"/>
    </source>
</evidence>
<sequence length="175" mass="16788">MAGVRPKWLCWQGFIRDEAGSTAVEYGLLAGLIGVATIGSLSAVGSSLNTSFQNTATSISSSPPAQGGTSTSSETGTSNNGNDSGNNGTTGTGSNGAETANGSNNSDSGGGTTGTGSNGTGTADSGNAGTGSNNSGNSPTPTTPPLPSPPPADPVVECQKDNKGKGAGSDKKCEA</sequence>
<dbReference type="InterPro" id="IPR007047">
    <property type="entry name" value="Flp_Fap"/>
</dbReference>
<reference evidence="2 3" key="1">
    <citation type="submission" date="2019-07" db="EMBL/GenBank/DDBJ databases">
        <title>Whole genome shotgun sequence of Microvirga aerophila NBRC 106136.</title>
        <authorList>
            <person name="Hosoyama A."/>
            <person name="Uohara A."/>
            <person name="Ohji S."/>
            <person name="Ichikawa N."/>
        </authorList>
    </citation>
    <scope>NUCLEOTIDE SEQUENCE [LARGE SCALE GENOMIC DNA]</scope>
    <source>
        <strain evidence="2 3">NBRC 106136</strain>
    </source>
</reference>
<feature type="compositionally biased region" description="Low complexity" evidence="1">
    <location>
        <begin position="95"/>
        <end position="107"/>
    </location>
</feature>